<proteinExistence type="inferred from homology"/>
<comment type="subcellular location">
    <subcellularLocation>
        <location evidence="1 6">Cell membrane</location>
        <topology evidence="1 6">Multi-pass membrane protein</topology>
    </subcellularLocation>
</comment>
<dbReference type="InterPro" id="IPR015414">
    <property type="entry name" value="TMEM64"/>
</dbReference>
<feature type="transmembrane region" description="Helical" evidence="6">
    <location>
        <begin position="33"/>
        <end position="54"/>
    </location>
</feature>
<dbReference type="OrthoDB" id="9800167at2"/>
<evidence type="ECO:0000256" key="5">
    <source>
        <dbReference type="ARBA" id="ARBA00023136"/>
    </source>
</evidence>
<dbReference type="Pfam" id="PF09335">
    <property type="entry name" value="VTT_dom"/>
    <property type="match status" value="1"/>
</dbReference>
<dbReference type="InterPro" id="IPR032816">
    <property type="entry name" value="VTT_dom"/>
</dbReference>
<keyword evidence="9" id="KW-1185">Reference proteome</keyword>
<accession>A0A0W0VEX0</accession>
<keyword evidence="3 6" id="KW-0812">Transmembrane</keyword>
<evidence type="ECO:0000259" key="7">
    <source>
        <dbReference type="Pfam" id="PF09335"/>
    </source>
</evidence>
<keyword evidence="5 6" id="KW-0472">Membrane</keyword>
<feature type="transmembrane region" description="Helical" evidence="6">
    <location>
        <begin position="147"/>
        <end position="167"/>
    </location>
</feature>
<dbReference type="PANTHER" id="PTHR12677">
    <property type="entry name" value="GOLGI APPARATUS MEMBRANE PROTEIN TVP38-RELATED"/>
    <property type="match status" value="1"/>
</dbReference>
<dbReference type="AlphaFoldDB" id="A0A0W0VEX0"/>
<evidence type="ECO:0000313" key="8">
    <source>
        <dbReference type="EMBL" id="KTD18358.1"/>
    </source>
</evidence>
<evidence type="ECO:0000256" key="6">
    <source>
        <dbReference type="RuleBase" id="RU366058"/>
    </source>
</evidence>
<feature type="transmembrane region" description="Helical" evidence="6">
    <location>
        <begin position="66"/>
        <end position="90"/>
    </location>
</feature>
<feature type="domain" description="VTT" evidence="7">
    <location>
        <begin position="54"/>
        <end position="170"/>
    </location>
</feature>
<gene>
    <name evidence="8" type="ORF">Ljor_2664</name>
</gene>
<name>A0A0W0VEX0_9GAMM</name>
<dbReference type="RefSeq" id="WP_058472026.1">
    <property type="nucleotide sequence ID" value="NZ_CAAAIC010000006.1"/>
</dbReference>
<dbReference type="PATRIC" id="fig|456.5.peg.2856"/>
<protein>
    <recommendedName>
        <fullName evidence="6">TVP38/TMEM64 family membrane protein</fullName>
    </recommendedName>
</protein>
<feature type="transmembrane region" description="Helical" evidence="6">
    <location>
        <begin position="119"/>
        <end position="140"/>
    </location>
</feature>
<sequence>MRVFCTALAIAAFIASAYLFQQNAPSILNAIKHLGWLAPFLFIVIYGIATILLLPTMVLTLTGGALFGPTFGTLLNLIGASFGAALAFLISRHLATDWFSGKRGPRMNKLILGVENNGWQFVALLRLVPIIPFNLVNYGLGLTGIKFSHYLITTLIFLTPAEIVYTYCGYAGMGVLMQQNTLYKSSGILLLVFLIIGVMLFKLVRHYQNKRMKMD</sequence>
<evidence type="ECO:0000256" key="4">
    <source>
        <dbReference type="ARBA" id="ARBA00022989"/>
    </source>
</evidence>
<keyword evidence="2 6" id="KW-1003">Cell membrane</keyword>
<evidence type="ECO:0000256" key="2">
    <source>
        <dbReference type="ARBA" id="ARBA00022475"/>
    </source>
</evidence>
<comment type="similarity">
    <text evidence="6">Belongs to the TVP38/TMEM64 family.</text>
</comment>
<keyword evidence="4 6" id="KW-1133">Transmembrane helix</keyword>
<reference evidence="8 9" key="1">
    <citation type="submission" date="2015-11" db="EMBL/GenBank/DDBJ databases">
        <title>Genomic analysis of 38 Legionella species identifies large and diverse effector repertoires.</title>
        <authorList>
            <person name="Burstein D."/>
            <person name="Amaro F."/>
            <person name="Zusman T."/>
            <person name="Lifshitz Z."/>
            <person name="Cohen O."/>
            <person name="Gilbert J.A."/>
            <person name="Pupko T."/>
            <person name="Shuman H.A."/>
            <person name="Segal G."/>
        </authorList>
    </citation>
    <scope>NUCLEOTIDE SEQUENCE [LARGE SCALE GENOMIC DNA]</scope>
    <source>
        <strain evidence="8 9">BL-540</strain>
    </source>
</reference>
<dbReference type="STRING" id="456.Ljor_2664"/>
<dbReference type="Proteomes" id="UP000055035">
    <property type="component" value="Unassembled WGS sequence"/>
</dbReference>
<evidence type="ECO:0000256" key="1">
    <source>
        <dbReference type="ARBA" id="ARBA00004651"/>
    </source>
</evidence>
<evidence type="ECO:0000313" key="9">
    <source>
        <dbReference type="Proteomes" id="UP000055035"/>
    </source>
</evidence>
<comment type="caution">
    <text evidence="8">The sequence shown here is derived from an EMBL/GenBank/DDBJ whole genome shotgun (WGS) entry which is preliminary data.</text>
</comment>
<organism evidence="8 9">
    <name type="scientific">Legionella jordanis</name>
    <dbReference type="NCBI Taxonomy" id="456"/>
    <lineage>
        <taxon>Bacteria</taxon>
        <taxon>Pseudomonadati</taxon>
        <taxon>Pseudomonadota</taxon>
        <taxon>Gammaproteobacteria</taxon>
        <taxon>Legionellales</taxon>
        <taxon>Legionellaceae</taxon>
        <taxon>Legionella</taxon>
    </lineage>
</organism>
<evidence type="ECO:0000256" key="3">
    <source>
        <dbReference type="ARBA" id="ARBA00022692"/>
    </source>
</evidence>
<dbReference type="PANTHER" id="PTHR12677:SF59">
    <property type="entry name" value="GOLGI APPARATUS MEMBRANE PROTEIN TVP38-RELATED"/>
    <property type="match status" value="1"/>
</dbReference>
<dbReference type="GO" id="GO:0005886">
    <property type="term" value="C:plasma membrane"/>
    <property type="evidence" value="ECO:0007669"/>
    <property type="project" value="UniProtKB-SubCell"/>
</dbReference>
<dbReference type="EMBL" id="LNYJ01000011">
    <property type="protein sequence ID" value="KTD18358.1"/>
    <property type="molecule type" value="Genomic_DNA"/>
</dbReference>
<feature type="transmembrane region" description="Helical" evidence="6">
    <location>
        <begin position="187"/>
        <end position="204"/>
    </location>
</feature>